<accession>A0AAV9AD18</accession>
<reference evidence="3" key="2">
    <citation type="submission" date="2023-06" db="EMBL/GenBank/DDBJ databases">
        <authorList>
            <person name="Ma L."/>
            <person name="Liu K.-W."/>
            <person name="Li Z."/>
            <person name="Hsiao Y.-Y."/>
            <person name="Qi Y."/>
            <person name="Fu T."/>
            <person name="Tang G."/>
            <person name="Zhang D."/>
            <person name="Sun W.-H."/>
            <person name="Liu D.-K."/>
            <person name="Li Y."/>
            <person name="Chen G.-Z."/>
            <person name="Liu X.-D."/>
            <person name="Liao X.-Y."/>
            <person name="Jiang Y.-T."/>
            <person name="Yu X."/>
            <person name="Hao Y."/>
            <person name="Huang J."/>
            <person name="Zhao X.-W."/>
            <person name="Ke S."/>
            <person name="Chen Y.-Y."/>
            <person name="Wu W.-L."/>
            <person name="Hsu J.-L."/>
            <person name="Lin Y.-F."/>
            <person name="Huang M.-D."/>
            <person name="Li C.-Y."/>
            <person name="Huang L."/>
            <person name="Wang Z.-W."/>
            <person name="Zhao X."/>
            <person name="Zhong W.-Y."/>
            <person name="Peng D.-H."/>
            <person name="Ahmad S."/>
            <person name="Lan S."/>
            <person name="Zhang J.-S."/>
            <person name="Tsai W.-C."/>
            <person name="Van De Peer Y."/>
            <person name="Liu Z.-J."/>
        </authorList>
    </citation>
    <scope>NUCLEOTIDE SEQUENCE</scope>
    <source>
        <strain evidence="3">SCP</strain>
        <tissue evidence="3">Leaves</tissue>
    </source>
</reference>
<evidence type="ECO:0000313" key="3">
    <source>
        <dbReference type="EMBL" id="KAK1261850.1"/>
    </source>
</evidence>
<protein>
    <recommendedName>
        <fullName evidence="2">DC1 domain-containing protein</fullName>
    </recommendedName>
</protein>
<dbReference type="InterPro" id="IPR004146">
    <property type="entry name" value="DC1"/>
</dbReference>
<dbReference type="EMBL" id="JAUJYN010000010">
    <property type="protein sequence ID" value="KAK1261850.1"/>
    <property type="molecule type" value="Genomic_DNA"/>
</dbReference>
<dbReference type="Proteomes" id="UP001179952">
    <property type="component" value="Unassembled WGS sequence"/>
</dbReference>
<evidence type="ECO:0000313" key="4">
    <source>
        <dbReference type="Proteomes" id="UP001179952"/>
    </source>
</evidence>
<dbReference type="AlphaFoldDB" id="A0AAV9AD18"/>
<keyword evidence="1" id="KW-0677">Repeat</keyword>
<feature type="domain" description="DC1" evidence="2">
    <location>
        <begin position="21"/>
        <end position="65"/>
    </location>
</feature>
<dbReference type="InterPro" id="IPR046349">
    <property type="entry name" value="C1-like_sf"/>
</dbReference>
<dbReference type="Pfam" id="PF03107">
    <property type="entry name" value="C1_2"/>
    <property type="match status" value="2"/>
</dbReference>
<dbReference type="PANTHER" id="PTHR46288">
    <property type="entry name" value="PHORBOL-ESTER/DAG-TYPE DOMAIN-CONTAINING PROTEIN"/>
    <property type="match status" value="1"/>
</dbReference>
<proteinExistence type="predicted"/>
<gene>
    <name evidence="3" type="ORF">QJS04_geneDACA018920</name>
</gene>
<organism evidence="3 4">
    <name type="scientific">Acorus gramineus</name>
    <name type="common">Dwarf sweet flag</name>
    <dbReference type="NCBI Taxonomy" id="55184"/>
    <lineage>
        <taxon>Eukaryota</taxon>
        <taxon>Viridiplantae</taxon>
        <taxon>Streptophyta</taxon>
        <taxon>Embryophyta</taxon>
        <taxon>Tracheophyta</taxon>
        <taxon>Spermatophyta</taxon>
        <taxon>Magnoliopsida</taxon>
        <taxon>Liliopsida</taxon>
        <taxon>Acoraceae</taxon>
        <taxon>Acorus</taxon>
    </lineage>
</organism>
<evidence type="ECO:0000259" key="2">
    <source>
        <dbReference type="Pfam" id="PF03107"/>
    </source>
</evidence>
<reference evidence="3" key="1">
    <citation type="journal article" date="2023" name="Nat. Commun.">
        <title>Diploid and tetraploid genomes of Acorus and the evolution of monocots.</title>
        <authorList>
            <person name="Ma L."/>
            <person name="Liu K.W."/>
            <person name="Li Z."/>
            <person name="Hsiao Y.Y."/>
            <person name="Qi Y."/>
            <person name="Fu T."/>
            <person name="Tang G.D."/>
            <person name="Zhang D."/>
            <person name="Sun W.H."/>
            <person name="Liu D.K."/>
            <person name="Li Y."/>
            <person name="Chen G.Z."/>
            <person name="Liu X.D."/>
            <person name="Liao X.Y."/>
            <person name="Jiang Y.T."/>
            <person name="Yu X."/>
            <person name="Hao Y."/>
            <person name="Huang J."/>
            <person name="Zhao X.W."/>
            <person name="Ke S."/>
            <person name="Chen Y.Y."/>
            <person name="Wu W.L."/>
            <person name="Hsu J.L."/>
            <person name="Lin Y.F."/>
            <person name="Huang M.D."/>
            <person name="Li C.Y."/>
            <person name="Huang L."/>
            <person name="Wang Z.W."/>
            <person name="Zhao X."/>
            <person name="Zhong W.Y."/>
            <person name="Peng D.H."/>
            <person name="Ahmad S."/>
            <person name="Lan S."/>
            <person name="Zhang J.S."/>
            <person name="Tsai W.C."/>
            <person name="Van de Peer Y."/>
            <person name="Liu Z.J."/>
        </authorList>
    </citation>
    <scope>NUCLEOTIDE SEQUENCE</scope>
    <source>
        <strain evidence="3">SCP</strain>
    </source>
</reference>
<evidence type="ECO:0000256" key="1">
    <source>
        <dbReference type="ARBA" id="ARBA00022737"/>
    </source>
</evidence>
<feature type="domain" description="DC1" evidence="2">
    <location>
        <begin position="77"/>
        <end position="126"/>
    </location>
</feature>
<dbReference type="SUPFAM" id="SSF57889">
    <property type="entry name" value="Cysteine-rich domain"/>
    <property type="match status" value="2"/>
</dbReference>
<dbReference type="Gene3D" id="3.30.60.20">
    <property type="match status" value="1"/>
</dbReference>
<sequence>MSSESPAKMEHAWPENIQHVFHNHQLSFIPNVDGNFTCKACAKCIQGSAYRCNTCANDYSLHPLCSSAHQKVQHDMHPKHPLTLSASVPNRNNGFECKVCKQRVSTSDQWVYRCASCKFDVHLDCASSAKVVAVAAGGASRLGRSNVFSAIFVRGASKAVSSTVAGATRKAIGAIEHAVHSAGGAVSGAFGKVVRFCGDAFGD</sequence>
<dbReference type="CDD" id="cd00029">
    <property type="entry name" value="C1"/>
    <property type="match status" value="1"/>
</dbReference>
<dbReference type="PANTHER" id="PTHR46288:SF80">
    <property type="entry name" value="CYSTEINE_HISTIDINE-RICH C1 DOMAIN FAMILY PROTEIN"/>
    <property type="match status" value="1"/>
</dbReference>
<keyword evidence="4" id="KW-1185">Reference proteome</keyword>
<name>A0AAV9AD18_ACOGR</name>
<comment type="caution">
    <text evidence="3">The sequence shown here is derived from an EMBL/GenBank/DDBJ whole genome shotgun (WGS) entry which is preliminary data.</text>
</comment>